<evidence type="ECO:0000256" key="1">
    <source>
        <dbReference type="SAM" id="MobiDB-lite"/>
    </source>
</evidence>
<feature type="transmembrane region" description="Helical" evidence="2">
    <location>
        <begin position="58"/>
        <end position="78"/>
    </location>
</feature>
<evidence type="ECO:0000313" key="3">
    <source>
        <dbReference type="EMBL" id="KYH25525.1"/>
    </source>
</evidence>
<feature type="transmembrane region" description="Helical" evidence="2">
    <location>
        <begin position="5"/>
        <end position="22"/>
    </location>
</feature>
<protein>
    <submittedName>
        <fullName evidence="3">Uncharacterized protein</fullName>
    </submittedName>
</protein>
<name>A0A151ACZ6_9EURY</name>
<dbReference type="RefSeq" id="WP_066382404.1">
    <property type="nucleotide sequence ID" value="NZ_LTAZ01000005.1"/>
</dbReference>
<gene>
    <name evidence="3" type="ORF">HAPAU_21990</name>
</gene>
<proteinExistence type="predicted"/>
<feature type="compositionally biased region" description="Basic and acidic residues" evidence="1">
    <location>
        <begin position="156"/>
        <end position="166"/>
    </location>
</feature>
<dbReference type="EMBL" id="LTAZ01000005">
    <property type="protein sequence ID" value="KYH25525.1"/>
    <property type="molecule type" value="Genomic_DNA"/>
</dbReference>
<comment type="caution">
    <text evidence="3">The sequence shown here is derived from an EMBL/GenBank/DDBJ whole genome shotgun (WGS) entry which is preliminary data.</text>
</comment>
<dbReference type="Proteomes" id="UP000075321">
    <property type="component" value="Unassembled WGS sequence"/>
</dbReference>
<keyword evidence="2" id="KW-1133">Transmembrane helix</keyword>
<dbReference type="OrthoDB" id="307011at2157"/>
<dbReference type="PATRIC" id="fig|1008153.3.peg.2238"/>
<reference evidence="3 4" key="1">
    <citation type="submission" date="2016-02" db="EMBL/GenBank/DDBJ databases">
        <title>Genome sequence of Halalkalicoccus paucihalophilus DSM 24557.</title>
        <authorList>
            <person name="Poehlein A."/>
            <person name="Daniel R."/>
        </authorList>
    </citation>
    <scope>NUCLEOTIDE SEQUENCE [LARGE SCALE GENOMIC DNA]</scope>
    <source>
        <strain evidence="3 4">DSM 24557</strain>
    </source>
</reference>
<keyword evidence="2" id="KW-0812">Transmembrane</keyword>
<evidence type="ECO:0000313" key="4">
    <source>
        <dbReference type="Proteomes" id="UP000075321"/>
    </source>
</evidence>
<keyword evidence="2" id="KW-0472">Membrane</keyword>
<feature type="transmembrane region" description="Helical" evidence="2">
    <location>
        <begin position="28"/>
        <end position="46"/>
    </location>
</feature>
<feature type="region of interest" description="Disordered" evidence="1">
    <location>
        <begin position="137"/>
        <end position="166"/>
    </location>
</feature>
<evidence type="ECO:0000256" key="2">
    <source>
        <dbReference type="SAM" id="Phobius"/>
    </source>
</evidence>
<organism evidence="3 4">
    <name type="scientific">Halalkalicoccus paucihalophilus</name>
    <dbReference type="NCBI Taxonomy" id="1008153"/>
    <lineage>
        <taxon>Archaea</taxon>
        <taxon>Methanobacteriati</taxon>
        <taxon>Methanobacteriota</taxon>
        <taxon>Stenosarchaea group</taxon>
        <taxon>Halobacteria</taxon>
        <taxon>Halobacteriales</taxon>
        <taxon>Halococcaceae</taxon>
        <taxon>Halalkalicoccus</taxon>
    </lineage>
</organism>
<feature type="transmembrane region" description="Helical" evidence="2">
    <location>
        <begin position="98"/>
        <end position="117"/>
    </location>
</feature>
<keyword evidence="4" id="KW-1185">Reference proteome</keyword>
<accession>A0A151ACZ6</accession>
<sequence length="166" mass="17826">MARNTIMAVIGTLSVALLVAAAMGTYRVFSYLGAVFILTTLASASVERADGEFDLAPYTGLVAGLGVLFLIGLTGIWLMWSPGTTEFTYLLGLPTSTFFYVLFLWALPLLGAIYYSVVFDRIGGEAVVEAIMSDARAAQSDGSFPLVPRRVQSPPDRSERGEPTDD</sequence>
<dbReference type="AlphaFoldDB" id="A0A151ACZ6"/>